<dbReference type="SUPFAM" id="SSF159713">
    <property type="entry name" value="Dhaf3308-like"/>
    <property type="match status" value="1"/>
</dbReference>
<protein>
    <recommendedName>
        <fullName evidence="1">Putative heavy-metal chelation domain-containing protein</fullName>
    </recommendedName>
</protein>
<evidence type="ECO:0000313" key="3">
    <source>
        <dbReference type="Proteomes" id="UP001549162"/>
    </source>
</evidence>
<sequence>MDIYENLKNEFKKVVDDNNLNRKKVKIKTKNLSAKDAIGVTKRKDFPILSGKEIMLEARVENGVGQAFTSTPCEFVGNLDEILELDLENPYNKSIFIASLNAVFNHLGLCFNTIHCKNDEPEICGEKFLQYLKTNYPKDKILIIGYQPSIIDHIKDDFSIRVLDLNKDIVGHIKYNVLIEHGYKNYEDAINWADIILCTGSTISNGSIIKYINLDNKVYFYGTTIAAASKIFNLERLCFCSH</sequence>
<keyword evidence="3" id="KW-1185">Reference proteome</keyword>
<dbReference type="EMBL" id="JBEPMA010000008">
    <property type="protein sequence ID" value="MET3617781.1"/>
    <property type="molecule type" value="Genomic_DNA"/>
</dbReference>
<dbReference type="Pfam" id="PF04016">
    <property type="entry name" value="DUF364"/>
    <property type="match status" value="1"/>
</dbReference>
<feature type="domain" description="Putative heavy-metal chelation" evidence="1">
    <location>
        <begin position="136"/>
        <end position="224"/>
    </location>
</feature>
<dbReference type="InterPro" id="IPR007161">
    <property type="entry name" value="DUF364"/>
</dbReference>
<evidence type="ECO:0000259" key="1">
    <source>
        <dbReference type="Pfam" id="PF04016"/>
    </source>
</evidence>
<reference evidence="2 3" key="1">
    <citation type="submission" date="2024-06" db="EMBL/GenBank/DDBJ databases">
        <title>Genomic Encyclopedia of Type Strains, Phase IV (KMG-IV): sequencing the most valuable type-strain genomes for metagenomic binning, comparative biology and taxonomic classification.</title>
        <authorList>
            <person name="Goeker M."/>
        </authorList>
    </citation>
    <scope>NUCLEOTIDE SEQUENCE [LARGE SCALE GENOMIC DNA]</scope>
    <source>
        <strain evidence="2 3">DSM 21460</strain>
    </source>
</reference>
<proteinExistence type="predicted"/>
<evidence type="ECO:0000313" key="2">
    <source>
        <dbReference type="EMBL" id="MET3617781.1"/>
    </source>
</evidence>
<dbReference type="Gene3D" id="3.40.50.11590">
    <property type="match status" value="1"/>
</dbReference>
<dbReference type="RefSeq" id="WP_354368544.1">
    <property type="nucleotide sequence ID" value="NZ_JBEPMA010000008.1"/>
</dbReference>
<dbReference type="Proteomes" id="UP001549162">
    <property type="component" value="Unassembled WGS sequence"/>
</dbReference>
<comment type="caution">
    <text evidence="2">The sequence shown here is derived from an EMBL/GenBank/DDBJ whole genome shotgun (WGS) entry which is preliminary data.</text>
</comment>
<gene>
    <name evidence="2" type="ORF">ABID14_001415</name>
</gene>
<name>A0ABV2JAJ9_9FIRM</name>
<accession>A0ABV2JAJ9</accession>
<organism evidence="2 3">
    <name type="scientific">Peptoniphilus olsenii</name>
    <dbReference type="NCBI Taxonomy" id="411570"/>
    <lineage>
        <taxon>Bacteria</taxon>
        <taxon>Bacillati</taxon>
        <taxon>Bacillota</taxon>
        <taxon>Tissierellia</taxon>
        <taxon>Tissierellales</taxon>
        <taxon>Peptoniphilaceae</taxon>
        <taxon>Peptoniphilus</taxon>
    </lineage>
</organism>